<dbReference type="AlphaFoldDB" id="A0A1H2SEU9"/>
<feature type="transmembrane region" description="Helical" evidence="9">
    <location>
        <begin position="86"/>
        <end position="105"/>
    </location>
</feature>
<evidence type="ECO:0000259" key="11">
    <source>
        <dbReference type="Pfam" id="PF16916"/>
    </source>
</evidence>
<keyword evidence="3" id="KW-0813">Transport</keyword>
<dbReference type="SUPFAM" id="SSF160240">
    <property type="entry name" value="Cation efflux protein cytoplasmic domain-like"/>
    <property type="match status" value="1"/>
</dbReference>
<dbReference type="InterPro" id="IPR036837">
    <property type="entry name" value="Cation_efflux_CTD_sf"/>
</dbReference>
<evidence type="ECO:0000313" key="12">
    <source>
        <dbReference type="EMBL" id="SDW30112.1"/>
    </source>
</evidence>
<evidence type="ECO:0000259" key="10">
    <source>
        <dbReference type="Pfam" id="PF01545"/>
    </source>
</evidence>
<feature type="transmembrane region" description="Helical" evidence="9">
    <location>
        <begin position="117"/>
        <end position="136"/>
    </location>
</feature>
<sequence>MAHDHSHGGHGNQANEKALWIALALTGGFMLTELIGGLLSHSLALLSDAAHMVTDTAALLIALLAIRVSRRQADARRTFGYARFEILAAAFNALLLLGVAVYIMVEAVRRLMQPPELQTGTMLAIAVLGLVVNLIAMRVLTASQDDSLNLRGAYLEVLSDMLGSVGVIIAALIVRYTGWTPADPIVAVLIALWVVPRTWSLLRTSSNVLLEGVPSGIDPQAVREALAAQPEVEDVHDLHIWGLTPQRRLLSAHLVIADTLDPEHGDRLIARVNELMHDTFDISHCTLQLERSHCTAHPHLHPHDALHPDHPHGGQA</sequence>
<evidence type="ECO:0000256" key="1">
    <source>
        <dbReference type="ARBA" id="ARBA00004141"/>
    </source>
</evidence>
<dbReference type="InterPro" id="IPR050681">
    <property type="entry name" value="CDF/SLC30A"/>
</dbReference>
<keyword evidence="5" id="KW-0864">Zinc transport</keyword>
<accession>A0A1H2SEU9</accession>
<dbReference type="Pfam" id="PF16916">
    <property type="entry name" value="ZT_dimer"/>
    <property type="match status" value="1"/>
</dbReference>
<proteinExistence type="inferred from homology"/>
<evidence type="ECO:0000256" key="4">
    <source>
        <dbReference type="ARBA" id="ARBA00022692"/>
    </source>
</evidence>
<dbReference type="RefSeq" id="WP_090224536.1">
    <property type="nucleotide sequence ID" value="NZ_FNNU01000001.1"/>
</dbReference>
<dbReference type="Proteomes" id="UP000243778">
    <property type="component" value="Unassembled WGS sequence"/>
</dbReference>
<keyword evidence="8 9" id="KW-0472">Membrane</keyword>
<feature type="domain" description="Cation efflux protein cytoplasmic" evidence="11">
    <location>
        <begin position="214"/>
        <end position="291"/>
    </location>
</feature>
<keyword evidence="5" id="KW-0862">Zinc</keyword>
<protein>
    <submittedName>
        <fullName evidence="12">Cobalt-zinc-cadmium efflux system protein</fullName>
    </submittedName>
</protein>
<dbReference type="Pfam" id="PF01545">
    <property type="entry name" value="Cation_efflux"/>
    <property type="match status" value="1"/>
</dbReference>
<dbReference type="EMBL" id="FNNU01000001">
    <property type="protein sequence ID" value="SDW30112.1"/>
    <property type="molecule type" value="Genomic_DNA"/>
</dbReference>
<reference evidence="13" key="1">
    <citation type="submission" date="2016-10" db="EMBL/GenBank/DDBJ databases">
        <authorList>
            <person name="Varghese N."/>
            <person name="Submissions S."/>
        </authorList>
    </citation>
    <scope>NUCLEOTIDE SEQUENCE [LARGE SCALE GENOMIC DNA]</scope>
    <source>
        <strain evidence="13">NRRL B-59562</strain>
    </source>
</reference>
<comment type="similarity">
    <text evidence="2">Belongs to the cation diffusion facilitator (CDF) transporter (TC 2.A.4) family. SLC30A subfamily.</text>
</comment>
<evidence type="ECO:0000256" key="6">
    <source>
        <dbReference type="ARBA" id="ARBA00022989"/>
    </source>
</evidence>
<evidence type="ECO:0000256" key="9">
    <source>
        <dbReference type="SAM" id="Phobius"/>
    </source>
</evidence>
<keyword evidence="6 9" id="KW-1133">Transmembrane helix</keyword>
<dbReference type="NCBIfam" id="TIGR01297">
    <property type="entry name" value="CDF"/>
    <property type="match status" value="1"/>
</dbReference>
<feature type="transmembrane region" description="Helical" evidence="9">
    <location>
        <begin position="20"/>
        <end position="43"/>
    </location>
</feature>
<dbReference type="GO" id="GO:0005385">
    <property type="term" value="F:zinc ion transmembrane transporter activity"/>
    <property type="evidence" value="ECO:0007669"/>
    <property type="project" value="TreeGrafter"/>
</dbReference>
<dbReference type="PANTHER" id="PTHR11562">
    <property type="entry name" value="CATION EFFLUX PROTEIN/ ZINC TRANSPORTER"/>
    <property type="match status" value="1"/>
</dbReference>
<dbReference type="STRING" id="1007099.SAMN05216287_0635"/>
<comment type="subcellular location">
    <subcellularLocation>
        <location evidence="1">Membrane</location>
        <topology evidence="1">Multi-pass membrane protein</topology>
    </subcellularLocation>
</comment>
<evidence type="ECO:0000256" key="3">
    <source>
        <dbReference type="ARBA" id="ARBA00022448"/>
    </source>
</evidence>
<dbReference type="SUPFAM" id="SSF161111">
    <property type="entry name" value="Cation efflux protein transmembrane domain-like"/>
    <property type="match status" value="1"/>
</dbReference>
<evidence type="ECO:0000313" key="13">
    <source>
        <dbReference type="Proteomes" id="UP000243778"/>
    </source>
</evidence>
<dbReference type="InterPro" id="IPR058533">
    <property type="entry name" value="Cation_efflux_TM"/>
</dbReference>
<dbReference type="PANTHER" id="PTHR11562:SF17">
    <property type="entry name" value="RE54080P-RELATED"/>
    <property type="match status" value="1"/>
</dbReference>
<evidence type="ECO:0000256" key="7">
    <source>
        <dbReference type="ARBA" id="ARBA00023065"/>
    </source>
</evidence>
<dbReference type="InterPro" id="IPR027469">
    <property type="entry name" value="Cation_efflux_TMD_sf"/>
</dbReference>
<keyword evidence="7" id="KW-0406">Ion transport</keyword>
<feature type="domain" description="Cation efflux protein transmembrane" evidence="10">
    <location>
        <begin position="19"/>
        <end position="210"/>
    </location>
</feature>
<organism evidence="12 13">
    <name type="scientific">Pseudomonas kuykendallii</name>
    <dbReference type="NCBI Taxonomy" id="1007099"/>
    <lineage>
        <taxon>Bacteria</taxon>
        <taxon>Pseudomonadati</taxon>
        <taxon>Pseudomonadota</taxon>
        <taxon>Gammaproteobacteria</taxon>
        <taxon>Pseudomonadales</taxon>
        <taxon>Pseudomonadaceae</taxon>
        <taxon>Pseudomonas</taxon>
    </lineage>
</organism>
<feature type="transmembrane region" description="Helical" evidence="9">
    <location>
        <begin position="157"/>
        <end position="178"/>
    </location>
</feature>
<feature type="transmembrane region" description="Helical" evidence="9">
    <location>
        <begin position="49"/>
        <end position="66"/>
    </location>
</feature>
<evidence type="ECO:0000256" key="5">
    <source>
        <dbReference type="ARBA" id="ARBA00022906"/>
    </source>
</evidence>
<feature type="transmembrane region" description="Helical" evidence="9">
    <location>
        <begin position="184"/>
        <end position="202"/>
    </location>
</feature>
<gene>
    <name evidence="12" type="ORF">SAMN05216287_0635</name>
</gene>
<keyword evidence="13" id="KW-1185">Reference proteome</keyword>
<dbReference type="InterPro" id="IPR027470">
    <property type="entry name" value="Cation_efflux_CTD"/>
</dbReference>
<evidence type="ECO:0000256" key="8">
    <source>
        <dbReference type="ARBA" id="ARBA00023136"/>
    </source>
</evidence>
<dbReference type="Gene3D" id="1.20.1510.10">
    <property type="entry name" value="Cation efflux protein transmembrane domain"/>
    <property type="match status" value="1"/>
</dbReference>
<dbReference type="OrthoDB" id="9809646at2"/>
<name>A0A1H2SEU9_9PSED</name>
<evidence type="ECO:0000256" key="2">
    <source>
        <dbReference type="ARBA" id="ARBA00008873"/>
    </source>
</evidence>
<keyword evidence="4 9" id="KW-0812">Transmembrane</keyword>
<dbReference type="InterPro" id="IPR002524">
    <property type="entry name" value="Cation_efflux"/>
</dbReference>
<dbReference type="GO" id="GO:0005886">
    <property type="term" value="C:plasma membrane"/>
    <property type="evidence" value="ECO:0007669"/>
    <property type="project" value="TreeGrafter"/>
</dbReference>